<comment type="caution">
    <text evidence="1">The sequence shown here is derived from an EMBL/GenBank/DDBJ whole genome shotgun (WGS) entry which is preliminary data.</text>
</comment>
<organism evidence="1 2">
    <name type="scientific">Streptococcus acidominimus</name>
    <dbReference type="NCBI Taxonomy" id="1326"/>
    <lineage>
        <taxon>Bacteria</taxon>
        <taxon>Bacillati</taxon>
        <taxon>Bacillota</taxon>
        <taxon>Bacilli</taxon>
        <taxon>Lactobacillales</taxon>
        <taxon>Streptococcaceae</taxon>
        <taxon>Streptococcus</taxon>
    </lineage>
</organism>
<dbReference type="EMBL" id="MSJL01000012">
    <property type="protein sequence ID" value="OLF50107.1"/>
    <property type="molecule type" value="Genomic_DNA"/>
</dbReference>
<accession>A0A1Q8EE70</accession>
<sequence length="177" mass="19478">MGCSFGSRLKIKKERMMKNLKMKCFTILVAVITIFPMISSSAMAVYANEVVHQDVVTSETYVSSFEPHFGLSEEILRRARNNELSDDEQALLLNNMIAPVGEDRSISISAVIGIAIGAITLGKANYELGRYVARQCEIRLGMTKAVYLGMAPMLRGQLARTISPLGALGFDDYFMGV</sequence>
<evidence type="ECO:0000313" key="1">
    <source>
        <dbReference type="EMBL" id="OLF50107.1"/>
    </source>
</evidence>
<dbReference type="AlphaFoldDB" id="A0A1Q8EE70"/>
<name>A0A1Q8EE70_STRAI</name>
<reference evidence="2" key="1">
    <citation type="submission" date="2016-12" db="EMBL/GenBank/DDBJ databases">
        <authorList>
            <person name="Gulvik C.A."/>
        </authorList>
    </citation>
    <scope>NUCLEOTIDE SEQUENCE [LARGE SCALE GENOMIC DNA]</scope>
    <source>
        <strain evidence="2">ATCC 51725</strain>
    </source>
</reference>
<proteinExistence type="predicted"/>
<keyword evidence="2" id="KW-1185">Reference proteome</keyword>
<protein>
    <submittedName>
        <fullName evidence="1">Uncharacterized protein</fullName>
    </submittedName>
</protein>
<dbReference type="Proteomes" id="UP000186437">
    <property type="component" value="Unassembled WGS sequence"/>
</dbReference>
<gene>
    <name evidence="1" type="ORF">BU200_03830</name>
</gene>
<evidence type="ECO:0000313" key="2">
    <source>
        <dbReference type="Proteomes" id="UP000186437"/>
    </source>
</evidence>